<name>A0A6J8DYM5_MYTCO</name>
<dbReference type="EMBL" id="CACVKT020008128">
    <property type="protein sequence ID" value="CAC5413250.1"/>
    <property type="molecule type" value="Genomic_DNA"/>
</dbReference>
<feature type="region of interest" description="Disordered" evidence="1">
    <location>
        <begin position="167"/>
        <end position="193"/>
    </location>
</feature>
<proteinExistence type="predicted"/>
<keyword evidence="2" id="KW-0812">Transmembrane</keyword>
<feature type="transmembrane region" description="Helical" evidence="2">
    <location>
        <begin position="74"/>
        <end position="98"/>
    </location>
</feature>
<protein>
    <submittedName>
        <fullName evidence="3">Uncharacterized protein</fullName>
    </submittedName>
</protein>
<keyword evidence="2" id="KW-0472">Membrane</keyword>
<keyword evidence="4" id="KW-1185">Reference proteome</keyword>
<keyword evidence="2" id="KW-1133">Transmembrane helix</keyword>
<gene>
    <name evidence="3" type="ORF">MCOR_46157</name>
</gene>
<organism evidence="3 4">
    <name type="scientific">Mytilus coruscus</name>
    <name type="common">Sea mussel</name>
    <dbReference type="NCBI Taxonomy" id="42192"/>
    <lineage>
        <taxon>Eukaryota</taxon>
        <taxon>Metazoa</taxon>
        <taxon>Spiralia</taxon>
        <taxon>Lophotrochozoa</taxon>
        <taxon>Mollusca</taxon>
        <taxon>Bivalvia</taxon>
        <taxon>Autobranchia</taxon>
        <taxon>Pteriomorphia</taxon>
        <taxon>Mytilida</taxon>
        <taxon>Mytiloidea</taxon>
        <taxon>Mytilidae</taxon>
        <taxon>Mytilinae</taxon>
        <taxon>Mytilus</taxon>
    </lineage>
</organism>
<dbReference type="OrthoDB" id="10524491at2759"/>
<reference evidence="3 4" key="1">
    <citation type="submission" date="2020-06" db="EMBL/GenBank/DDBJ databases">
        <authorList>
            <person name="Li R."/>
            <person name="Bekaert M."/>
        </authorList>
    </citation>
    <scope>NUCLEOTIDE SEQUENCE [LARGE SCALE GENOMIC DNA]</scope>
    <source>
        <strain evidence="4">wild</strain>
    </source>
</reference>
<evidence type="ECO:0000256" key="2">
    <source>
        <dbReference type="SAM" id="Phobius"/>
    </source>
</evidence>
<dbReference type="AlphaFoldDB" id="A0A6J8DYM5"/>
<evidence type="ECO:0000256" key="1">
    <source>
        <dbReference type="SAM" id="MobiDB-lite"/>
    </source>
</evidence>
<feature type="compositionally biased region" description="Low complexity" evidence="1">
    <location>
        <begin position="174"/>
        <end position="186"/>
    </location>
</feature>
<dbReference type="Proteomes" id="UP000507470">
    <property type="component" value="Unassembled WGS sequence"/>
</dbReference>
<accession>A0A6J8DYM5</accession>
<sequence>MSLKVVTFRCHYIYGCNVKTTTDSFSLSSEPRKATLQDRQSVISEEITINWDNDVSSIKYEREPKDSVATLKQVIIITAVSSACTTVFLIIFIICTLITKRFLCKKQRVCRSVISSEAISAGGETNDQLSALQQQSVVIRRNAIPNSQYETIDELNMVENSNIRTSAERNTHISNSSSDSKKSNASGVASEDTQGYVHPYNTLEINWQNKGYQYSSCINKTNKPDKS</sequence>
<evidence type="ECO:0000313" key="4">
    <source>
        <dbReference type="Proteomes" id="UP000507470"/>
    </source>
</evidence>
<evidence type="ECO:0000313" key="3">
    <source>
        <dbReference type="EMBL" id="CAC5413250.1"/>
    </source>
</evidence>